<proteinExistence type="predicted"/>
<dbReference type="PANTHER" id="PTHR42759">
    <property type="entry name" value="MOXR FAMILY PROTEIN"/>
    <property type="match status" value="1"/>
</dbReference>
<dbReference type="InterPro" id="IPR050764">
    <property type="entry name" value="CbbQ/NirQ/NorQ/GpvN"/>
</dbReference>
<accession>A0ABS6N163</accession>
<dbReference type="PANTHER" id="PTHR42759:SF1">
    <property type="entry name" value="MAGNESIUM-CHELATASE SUBUNIT CHLD"/>
    <property type="match status" value="1"/>
</dbReference>
<dbReference type="SMART" id="SM00382">
    <property type="entry name" value="AAA"/>
    <property type="match status" value="1"/>
</dbReference>
<dbReference type="InterPro" id="IPR003593">
    <property type="entry name" value="AAA+_ATPase"/>
</dbReference>
<dbReference type="EMBL" id="JAHRGL010000057">
    <property type="protein sequence ID" value="MBV2134351.1"/>
    <property type="molecule type" value="Genomic_DNA"/>
</dbReference>
<dbReference type="Pfam" id="PF07726">
    <property type="entry name" value="AAA_3"/>
    <property type="match status" value="1"/>
</dbReference>
<evidence type="ECO:0000313" key="4">
    <source>
        <dbReference type="Proteomes" id="UP000813068"/>
    </source>
</evidence>
<evidence type="ECO:0000259" key="2">
    <source>
        <dbReference type="SMART" id="SM00382"/>
    </source>
</evidence>
<dbReference type="RefSeq" id="WP_217682792.1">
    <property type="nucleotide sequence ID" value="NZ_JAHRGL010000057.1"/>
</dbReference>
<dbReference type="PIRSF" id="PIRSF002849">
    <property type="entry name" value="AAA_ATPase_chaperone_MoxR_prd"/>
    <property type="match status" value="1"/>
</dbReference>
<dbReference type="Pfam" id="PF17863">
    <property type="entry name" value="AAA_lid_2"/>
    <property type="match status" value="1"/>
</dbReference>
<organism evidence="3 4">
    <name type="scientific">Geopseudomonas aromaticivorans</name>
    <dbReference type="NCBI Taxonomy" id="2849492"/>
    <lineage>
        <taxon>Bacteria</taxon>
        <taxon>Pseudomonadati</taxon>
        <taxon>Pseudomonadota</taxon>
        <taxon>Gammaproteobacteria</taxon>
        <taxon>Pseudomonadales</taxon>
        <taxon>Pseudomonadaceae</taxon>
        <taxon>Geopseudomonas</taxon>
    </lineage>
</organism>
<evidence type="ECO:0000313" key="3">
    <source>
        <dbReference type="EMBL" id="MBV2134351.1"/>
    </source>
</evidence>
<sequence length="345" mass="37743">MSEESSLPLAGEQPAESTPATTEQAASQLQRATQLLQAVREELGRALIGQQAVIDDVLCALLAGGHVLIEGVPGLGKTLLVRALARCFGGQFARIQFTPDLMPSDVTGHAVYDLASEQFKLRRGPVFTNLLLADEINRAPAKTQAALLEVMQERQVTLEGNALAVPRPFMVLATQNPIEQEGTYPLPEAELDRFMLKLRMDYPQHDEELELVRQVTRSARSDMLEVAALRPLLRERDVPVLQKICAELPIDAQVLDYAVRLVRSTRDWPGLLFGAGPRASIALVRGARARALLRGGEFVTPDDIKACAPAVLRHRVRLAPELEIEGRDVDQVLAQLLGQVAAPRA</sequence>
<protein>
    <submittedName>
        <fullName evidence="3">MoxR family ATPase</fullName>
    </submittedName>
</protein>
<name>A0ABS6N163_9GAMM</name>
<dbReference type="Proteomes" id="UP000813068">
    <property type="component" value="Unassembled WGS sequence"/>
</dbReference>
<dbReference type="CDD" id="cd00009">
    <property type="entry name" value="AAA"/>
    <property type="match status" value="1"/>
</dbReference>
<gene>
    <name evidence="3" type="ORF">KRX52_16345</name>
</gene>
<feature type="compositionally biased region" description="Polar residues" evidence="1">
    <location>
        <begin position="15"/>
        <end position="24"/>
    </location>
</feature>
<feature type="domain" description="AAA+ ATPase" evidence="2">
    <location>
        <begin position="63"/>
        <end position="206"/>
    </location>
</feature>
<comment type="caution">
    <text evidence="3">The sequence shown here is derived from an EMBL/GenBank/DDBJ whole genome shotgun (WGS) entry which is preliminary data.</text>
</comment>
<keyword evidence="4" id="KW-1185">Reference proteome</keyword>
<dbReference type="InterPro" id="IPR041628">
    <property type="entry name" value="ChlI/MoxR_AAA_lid"/>
</dbReference>
<feature type="region of interest" description="Disordered" evidence="1">
    <location>
        <begin position="1"/>
        <end position="24"/>
    </location>
</feature>
<dbReference type="InterPro" id="IPR011703">
    <property type="entry name" value="ATPase_AAA-3"/>
</dbReference>
<evidence type="ECO:0000256" key="1">
    <source>
        <dbReference type="SAM" id="MobiDB-lite"/>
    </source>
</evidence>
<reference evidence="3 4" key="1">
    <citation type="submission" date="2021-06" db="EMBL/GenBank/DDBJ databases">
        <title>Differences between aerobic and microaerobic xylene degrading microbial communities.</title>
        <authorList>
            <person name="Banerjee S."/>
            <person name="Tancsics A."/>
        </authorList>
    </citation>
    <scope>NUCLEOTIDE SEQUENCE [LARGE SCALE GENOMIC DNA]</scope>
    <source>
        <strain evidence="3 4">MAP12</strain>
    </source>
</reference>